<comment type="caution">
    <text evidence="1">The sequence shown here is derived from an EMBL/GenBank/DDBJ whole genome shotgun (WGS) entry which is preliminary data.</text>
</comment>
<protein>
    <submittedName>
        <fullName evidence="1">Uncharacterized protein</fullName>
    </submittedName>
</protein>
<dbReference type="AlphaFoldDB" id="X1HAF1"/>
<name>X1HAF1_9ZZZZ</name>
<organism evidence="1">
    <name type="scientific">marine sediment metagenome</name>
    <dbReference type="NCBI Taxonomy" id="412755"/>
    <lineage>
        <taxon>unclassified sequences</taxon>
        <taxon>metagenomes</taxon>
        <taxon>ecological metagenomes</taxon>
    </lineage>
</organism>
<proteinExistence type="predicted"/>
<dbReference type="InterPro" id="IPR014729">
    <property type="entry name" value="Rossmann-like_a/b/a_fold"/>
</dbReference>
<reference evidence="1" key="1">
    <citation type="journal article" date="2014" name="Front. Microbiol.">
        <title>High frequency of phylogenetically diverse reductive dehalogenase-homologous genes in deep subseafloor sedimentary metagenomes.</title>
        <authorList>
            <person name="Kawai M."/>
            <person name="Futagami T."/>
            <person name="Toyoda A."/>
            <person name="Takaki Y."/>
            <person name="Nishi S."/>
            <person name="Hori S."/>
            <person name="Arai W."/>
            <person name="Tsubouchi T."/>
            <person name="Morono Y."/>
            <person name="Uchiyama I."/>
            <person name="Ito T."/>
            <person name="Fujiyama A."/>
            <person name="Inagaki F."/>
            <person name="Takami H."/>
        </authorList>
    </citation>
    <scope>NUCLEOTIDE SEQUENCE</scope>
    <source>
        <strain evidence="1">Expedition CK06-06</strain>
    </source>
</reference>
<accession>X1HAF1</accession>
<feature type="non-terminal residue" evidence="1">
    <location>
        <position position="1"/>
    </location>
</feature>
<evidence type="ECO:0000313" key="1">
    <source>
        <dbReference type="EMBL" id="GAH42303.1"/>
    </source>
</evidence>
<dbReference type="Gene3D" id="3.40.50.620">
    <property type="entry name" value="HUPs"/>
    <property type="match status" value="1"/>
</dbReference>
<sequence>DLPVLLPYDIDFRPKGLSPLFYCDEFVNTACPGCGGKAKRETDTMDTFDF</sequence>
<gene>
    <name evidence="1" type="ORF">S03H2_14148</name>
</gene>
<dbReference type="EMBL" id="BARU01007175">
    <property type="protein sequence ID" value="GAH42303.1"/>
    <property type="molecule type" value="Genomic_DNA"/>
</dbReference>